<evidence type="ECO:0000256" key="1">
    <source>
        <dbReference type="ARBA" id="ARBA00004651"/>
    </source>
</evidence>
<dbReference type="GO" id="GO:0071555">
    <property type="term" value="P:cell wall organization"/>
    <property type="evidence" value="ECO:0007669"/>
    <property type="project" value="TreeGrafter"/>
</dbReference>
<reference evidence="9 10" key="1">
    <citation type="submission" date="2016-04" db="EMBL/GenBank/DDBJ databases">
        <authorList>
            <person name="Evans L.H."/>
            <person name="Alamgir A."/>
            <person name="Owens N."/>
            <person name="Weber N.D."/>
            <person name="Virtaneva K."/>
            <person name="Barbian K."/>
            <person name="Babar A."/>
            <person name="Rosenke K."/>
        </authorList>
    </citation>
    <scope>NUCLEOTIDE SEQUENCE [LARGE SCALE GENOMIC DNA]</scope>
    <source>
        <strain evidence="9 10">PMB02</strain>
    </source>
</reference>
<gene>
    <name evidence="9" type="ORF">A5481_15660</name>
</gene>
<dbReference type="PANTHER" id="PTHR22926:SF3">
    <property type="entry name" value="UNDECAPRENYL-PHOSPHATE ALPHA-N-ACETYLGLUCOSAMINYL 1-PHOSPHATE TRANSFERASE"/>
    <property type="match status" value="1"/>
</dbReference>
<evidence type="ECO:0000256" key="6">
    <source>
        <dbReference type="ARBA" id="ARBA00023136"/>
    </source>
</evidence>
<evidence type="ECO:0000256" key="5">
    <source>
        <dbReference type="ARBA" id="ARBA00022989"/>
    </source>
</evidence>
<keyword evidence="2" id="KW-1003">Cell membrane</keyword>
<dbReference type="PANTHER" id="PTHR22926">
    <property type="entry name" value="PHOSPHO-N-ACETYLMURAMOYL-PENTAPEPTIDE-TRANSFERASE"/>
    <property type="match status" value="1"/>
</dbReference>
<evidence type="ECO:0000313" key="9">
    <source>
        <dbReference type="EMBL" id="OAS24194.1"/>
    </source>
</evidence>
<dbReference type="OrthoDB" id="9783652at2"/>
<dbReference type="GO" id="GO:0046872">
    <property type="term" value="F:metal ion binding"/>
    <property type="evidence" value="ECO:0007669"/>
    <property type="project" value="UniProtKB-KW"/>
</dbReference>
<evidence type="ECO:0000256" key="7">
    <source>
        <dbReference type="PIRSR" id="PIRSR600715-1"/>
    </source>
</evidence>
<evidence type="ECO:0000256" key="2">
    <source>
        <dbReference type="ARBA" id="ARBA00022475"/>
    </source>
</evidence>
<dbReference type="STRING" id="427683.A5481_15660"/>
<keyword evidence="7" id="KW-0460">Magnesium</keyword>
<keyword evidence="6 8" id="KW-0472">Membrane</keyword>
<keyword evidence="3 9" id="KW-0808">Transferase</keyword>
<evidence type="ECO:0000256" key="8">
    <source>
        <dbReference type="SAM" id="Phobius"/>
    </source>
</evidence>
<feature type="transmembrane region" description="Helical" evidence="8">
    <location>
        <begin position="274"/>
        <end position="297"/>
    </location>
</feature>
<dbReference type="GO" id="GO:0044038">
    <property type="term" value="P:cell wall macromolecule biosynthetic process"/>
    <property type="evidence" value="ECO:0007669"/>
    <property type="project" value="TreeGrafter"/>
</dbReference>
<keyword evidence="4 8" id="KW-0812">Transmembrane</keyword>
<feature type="binding site" evidence="7">
    <location>
        <position position="204"/>
    </location>
    <ligand>
        <name>Mg(2+)</name>
        <dbReference type="ChEBI" id="CHEBI:18420"/>
    </ligand>
</feature>
<feature type="transmembrane region" description="Helical" evidence="8">
    <location>
        <begin position="225"/>
        <end position="245"/>
    </location>
</feature>
<feature type="transmembrane region" description="Helical" evidence="8">
    <location>
        <begin position="100"/>
        <end position="119"/>
    </location>
</feature>
<feature type="binding site" evidence="7">
    <location>
        <position position="143"/>
    </location>
    <ligand>
        <name>Mg(2+)</name>
        <dbReference type="ChEBI" id="CHEBI:18420"/>
    </ligand>
</feature>
<feature type="transmembrane region" description="Helical" evidence="8">
    <location>
        <begin position="125"/>
        <end position="143"/>
    </location>
</feature>
<feature type="transmembrane region" description="Helical" evidence="8">
    <location>
        <begin position="303"/>
        <end position="322"/>
    </location>
</feature>
<dbReference type="EMBL" id="LWHQ01000027">
    <property type="protein sequence ID" value="OAS24194.1"/>
    <property type="molecule type" value="Genomic_DNA"/>
</dbReference>
<keyword evidence="5 8" id="KW-1133">Transmembrane helix</keyword>
<organism evidence="9 10">
    <name type="scientific">Methylobacterium platani</name>
    <dbReference type="NCBI Taxonomy" id="427683"/>
    <lineage>
        <taxon>Bacteria</taxon>
        <taxon>Pseudomonadati</taxon>
        <taxon>Pseudomonadota</taxon>
        <taxon>Alphaproteobacteria</taxon>
        <taxon>Hyphomicrobiales</taxon>
        <taxon>Methylobacteriaceae</taxon>
        <taxon>Methylobacterium</taxon>
    </lineage>
</organism>
<feature type="transmembrane region" description="Helical" evidence="8">
    <location>
        <begin position="6"/>
        <end position="27"/>
    </location>
</feature>
<dbReference type="InterPro" id="IPR000715">
    <property type="entry name" value="Glycosyl_transferase_4"/>
</dbReference>
<dbReference type="GO" id="GO:0016780">
    <property type="term" value="F:phosphotransferase activity, for other substituted phosphate groups"/>
    <property type="evidence" value="ECO:0007669"/>
    <property type="project" value="InterPro"/>
</dbReference>
<feature type="transmembrane region" description="Helical" evidence="8">
    <location>
        <begin position="200"/>
        <end position="219"/>
    </location>
</feature>
<feature type="transmembrane region" description="Helical" evidence="8">
    <location>
        <begin position="175"/>
        <end position="193"/>
    </location>
</feature>
<feature type="transmembrane region" description="Helical" evidence="8">
    <location>
        <begin position="48"/>
        <end position="66"/>
    </location>
</feature>
<sequence>MPLSPLLAVPLAAALSAGLIVLLRPLLQRYALARPNARSSHRVPTPQGGGIAVIAAAVAVVIGLAGAPGGEIASLAAGALALALVGAVDDIRPLPVGLRLPLQAAAVVLVLAAAGGQLLPGIPLWLERGLAALAGLWFVNLTNFMDGLDWMTVAEMVPVLGALVAFGLAGHLPGPATLVAAALLGGLLGFAPFNRPVARLFLGDVGSLPIGLLVAWLLYRLAGEGGLAAAILLPLYYLADATLTLGRRALAGEPVWQAHRSHFYQRATTNGRSVPFVVGAVFGVNLALALLAAATLAAPGWTIPLAALTLGAGLVAGLLRLFSLPAVRTKAA</sequence>
<dbReference type="Pfam" id="PF00953">
    <property type="entry name" value="Glycos_transf_4"/>
    <property type="match status" value="1"/>
</dbReference>
<dbReference type="AlphaFoldDB" id="A0A179S942"/>
<name>A0A179S942_9HYPH</name>
<keyword evidence="7" id="KW-0479">Metal-binding</keyword>
<comment type="caution">
    <text evidence="9">The sequence shown here is derived from an EMBL/GenBank/DDBJ whole genome shotgun (WGS) entry which is preliminary data.</text>
</comment>
<dbReference type="GO" id="GO:0005886">
    <property type="term" value="C:plasma membrane"/>
    <property type="evidence" value="ECO:0007669"/>
    <property type="project" value="UniProtKB-SubCell"/>
</dbReference>
<comment type="cofactor">
    <cofactor evidence="7">
        <name>Mg(2+)</name>
        <dbReference type="ChEBI" id="CHEBI:18420"/>
    </cofactor>
</comment>
<evidence type="ECO:0000313" key="10">
    <source>
        <dbReference type="Proteomes" id="UP000078316"/>
    </source>
</evidence>
<accession>A0A179S942</accession>
<dbReference type="GO" id="GO:0009103">
    <property type="term" value="P:lipopolysaccharide biosynthetic process"/>
    <property type="evidence" value="ECO:0007669"/>
    <property type="project" value="TreeGrafter"/>
</dbReference>
<comment type="subcellular location">
    <subcellularLocation>
        <location evidence="1">Cell membrane</location>
        <topology evidence="1">Multi-pass membrane protein</topology>
    </subcellularLocation>
</comment>
<evidence type="ECO:0000256" key="3">
    <source>
        <dbReference type="ARBA" id="ARBA00022679"/>
    </source>
</evidence>
<protein>
    <submittedName>
        <fullName evidence="9">Glycosyl transferase</fullName>
    </submittedName>
</protein>
<evidence type="ECO:0000256" key="4">
    <source>
        <dbReference type="ARBA" id="ARBA00022692"/>
    </source>
</evidence>
<dbReference type="Proteomes" id="UP000078316">
    <property type="component" value="Unassembled WGS sequence"/>
</dbReference>
<dbReference type="RefSeq" id="WP_048436829.1">
    <property type="nucleotide sequence ID" value="NZ_LWHQ01000027.1"/>
</dbReference>
<proteinExistence type="predicted"/>